<evidence type="ECO:0000313" key="2">
    <source>
        <dbReference type="EMBL" id="GID78507.1"/>
    </source>
</evidence>
<comment type="caution">
    <text evidence="2">The sequence shown here is derived from an EMBL/GenBank/DDBJ whole genome shotgun (WGS) entry which is preliminary data.</text>
</comment>
<dbReference type="PANTHER" id="PTHR33993:SF2">
    <property type="entry name" value="VOC DOMAIN-CONTAINING PROTEIN"/>
    <property type="match status" value="1"/>
</dbReference>
<keyword evidence="3" id="KW-1185">Reference proteome</keyword>
<dbReference type="PANTHER" id="PTHR33993">
    <property type="entry name" value="GLYOXALASE-RELATED"/>
    <property type="match status" value="1"/>
</dbReference>
<dbReference type="PROSITE" id="PS51819">
    <property type="entry name" value="VOC"/>
    <property type="match status" value="1"/>
</dbReference>
<proteinExistence type="predicted"/>
<dbReference type="Gene3D" id="3.10.180.10">
    <property type="entry name" value="2,3-Dihydroxybiphenyl 1,2-Dioxygenase, domain 1"/>
    <property type="match status" value="1"/>
</dbReference>
<accession>A0ABQ3YEU5</accession>
<dbReference type="EMBL" id="BOMI01000146">
    <property type="protein sequence ID" value="GID78507.1"/>
    <property type="molecule type" value="Genomic_DNA"/>
</dbReference>
<dbReference type="InterPro" id="IPR052164">
    <property type="entry name" value="Anthracycline_SecMetBiosynth"/>
</dbReference>
<organism evidence="2 3">
    <name type="scientific">Paractinoplanes deccanensis</name>
    <dbReference type="NCBI Taxonomy" id="113561"/>
    <lineage>
        <taxon>Bacteria</taxon>
        <taxon>Bacillati</taxon>
        <taxon>Actinomycetota</taxon>
        <taxon>Actinomycetes</taxon>
        <taxon>Micromonosporales</taxon>
        <taxon>Micromonosporaceae</taxon>
        <taxon>Paractinoplanes</taxon>
    </lineage>
</organism>
<dbReference type="InterPro" id="IPR029068">
    <property type="entry name" value="Glyas_Bleomycin-R_OHBP_Dase"/>
</dbReference>
<evidence type="ECO:0000313" key="3">
    <source>
        <dbReference type="Proteomes" id="UP000609879"/>
    </source>
</evidence>
<dbReference type="RefSeq" id="WP_203773470.1">
    <property type="nucleotide sequence ID" value="NZ_BAAABO010000038.1"/>
</dbReference>
<reference evidence="2 3" key="1">
    <citation type="submission" date="2021-01" db="EMBL/GenBank/DDBJ databases">
        <title>Whole genome shotgun sequence of Actinoplanes deccanensis NBRC 13994.</title>
        <authorList>
            <person name="Komaki H."/>
            <person name="Tamura T."/>
        </authorList>
    </citation>
    <scope>NUCLEOTIDE SEQUENCE [LARGE SCALE GENOMIC DNA]</scope>
    <source>
        <strain evidence="2 3">NBRC 13994</strain>
    </source>
</reference>
<gene>
    <name evidence="2" type="ORF">Ade02nite_71480</name>
</gene>
<sequence length="120" mass="12556">MANPVVHWEIGGPDLQALGEFYGKAFGWTIREDQPGYAMVLPADGGLGGGLMQARDQMPPYVTVYVQVDDLDVALSTVGSLGGSTVVPPTPINDKASFALFRDPAGNIVGLLRADGPIAD</sequence>
<dbReference type="InterPro" id="IPR004360">
    <property type="entry name" value="Glyas_Fos-R_dOase_dom"/>
</dbReference>
<dbReference type="Pfam" id="PF00903">
    <property type="entry name" value="Glyoxalase"/>
    <property type="match status" value="1"/>
</dbReference>
<dbReference type="CDD" id="cd07247">
    <property type="entry name" value="SgaA_N_like"/>
    <property type="match status" value="1"/>
</dbReference>
<feature type="domain" description="VOC" evidence="1">
    <location>
        <begin position="4"/>
        <end position="114"/>
    </location>
</feature>
<dbReference type="SUPFAM" id="SSF54593">
    <property type="entry name" value="Glyoxalase/Bleomycin resistance protein/Dihydroxybiphenyl dioxygenase"/>
    <property type="match status" value="1"/>
</dbReference>
<name>A0ABQ3YEU5_9ACTN</name>
<protein>
    <recommendedName>
        <fullName evidence="1">VOC domain-containing protein</fullName>
    </recommendedName>
</protein>
<dbReference type="InterPro" id="IPR037523">
    <property type="entry name" value="VOC_core"/>
</dbReference>
<evidence type="ECO:0000259" key="1">
    <source>
        <dbReference type="PROSITE" id="PS51819"/>
    </source>
</evidence>
<dbReference type="Proteomes" id="UP000609879">
    <property type="component" value="Unassembled WGS sequence"/>
</dbReference>